<organism evidence="9 10">
    <name type="scientific">Enterocloster citroniae</name>
    <dbReference type="NCBI Taxonomy" id="358743"/>
    <lineage>
        <taxon>Bacteria</taxon>
        <taxon>Bacillati</taxon>
        <taxon>Bacillota</taxon>
        <taxon>Clostridia</taxon>
        <taxon>Lachnospirales</taxon>
        <taxon>Lachnospiraceae</taxon>
        <taxon>Enterocloster</taxon>
    </lineage>
</organism>
<feature type="transmembrane region" description="Helical" evidence="7">
    <location>
        <begin position="221"/>
        <end position="239"/>
    </location>
</feature>
<dbReference type="InterPro" id="IPR000515">
    <property type="entry name" value="MetI-like"/>
</dbReference>
<evidence type="ECO:0000256" key="6">
    <source>
        <dbReference type="ARBA" id="ARBA00023136"/>
    </source>
</evidence>
<keyword evidence="2 7" id="KW-0813">Transport</keyword>
<reference evidence="9" key="1">
    <citation type="journal article" date="2021" name="Gut Microbes">
        <title>A synthetic consortium of 100 gut commensals modulates the composition and function in a colon model of the microbiome of elderly subjects.</title>
        <authorList>
            <person name="Perez M."/>
            <person name="Ntemiri A."/>
            <person name="Tan H."/>
            <person name="Harris H.M.B."/>
            <person name="Roager H.M."/>
            <person name="Ribiere C."/>
            <person name="O'Toole P.W."/>
        </authorList>
    </citation>
    <scope>NUCLEOTIDE SEQUENCE</scope>
    <source>
        <strain evidence="9">MCC335</strain>
    </source>
</reference>
<evidence type="ECO:0000256" key="3">
    <source>
        <dbReference type="ARBA" id="ARBA00022475"/>
    </source>
</evidence>
<dbReference type="SUPFAM" id="SSF161098">
    <property type="entry name" value="MetI-like"/>
    <property type="match status" value="1"/>
</dbReference>
<dbReference type="InterPro" id="IPR035906">
    <property type="entry name" value="MetI-like_sf"/>
</dbReference>
<dbReference type="AlphaFoldDB" id="A0AA41FFL0"/>
<evidence type="ECO:0000256" key="7">
    <source>
        <dbReference type="RuleBase" id="RU363032"/>
    </source>
</evidence>
<dbReference type="CDD" id="cd06261">
    <property type="entry name" value="TM_PBP2"/>
    <property type="match status" value="1"/>
</dbReference>
<evidence type="ECO:0000256" key="5">
    <source>
        <dbReference type="ARBA" id="ARBA00022989"/>
    </source>
</evidence>
<evidence type="ECO:0000256" key="1">
    <source>
        <dbReference type="ARBA" id="ARBA00004651"/>
    </source>
</evidence>
<dbReference type="Pfam" id="PF00528">
    <property type="entry name" value="BPD_transp_1"/>
    <property type="match status" value="1"/>
</dbReference>
<dbReference type="EMBL" id="WQPS01000013">
    <property type="protein sequence ID" value="MBT9810529.1"/>
    <property type="molecule type" value="Genomic_DNA"/>
</dbReference>
<name>A0AA41FFL0_9FIRM</name>
<feature type="transmembrane region" description="Helical" evidence="7">
    <location>
        <begin position="12"/>
        <end position="31"/>
    </location>
</feature>
<proteinExistence type="inferred from homology"/>
<dbReference type="PROSITE" id="PS50928">
    <property type="entry name" value="ABC_TM1"/>
    <property type="match status" value="1"/>
</dbReference>
<comment type="subcellular location">
    <subcellularLocation>
        <location evidence="1 7">Cell membrane</location>
        <topology evidence="1 7">Multi-pass membrane protein</topology>
    </subcellularLocation>
</comment>
<dbReference type="PANTHER" id="PTHR30151:SF0">
    <property type="entry name" value="ABC TRANSPORTER PERMEASE PROTEIN MJ0413-RELATED"/>
    <property type="match status" value="1"/>
</dbReference>
<dbReference type="PANTHER" id="PTHR30151">
    <property type="entry name" value="ALKANE SULFONATE ABC TRANSPORTER-RELATED, MEMBRANE SUBUNIT"/>
    <property type="match status" value="1"/>
</dbReference>
<dbReference type="GO" id="GO:0005886">
    <property type="term" value="C:plasma membrane"/>
    <property type="evidence" value="ECO:0007669"/>
    <property type="project" value="UniProtKB-SubCell"/>
</dbReference>
<feature type="transmembrane region" description="Helical" evidence="7">
    <location>
        <begin position="100"/>
        <end position="119"/>
    </location>
</feature>
<comment type="caution">
    <text evidence="9">The sequence shown here is derived from an EMBL/GenBank/DDBJ whole genome shotgun (WGS) entry which is preliminary data.</text>
</comment>
<keyword evidence="6 7" id="KW-0472">Membrane</keyword>
<comment type="similarity">
    <text evidence="7">Belongs to the binding-protein-dependent transport system permease family.</text>
</comment>
<evidence type="ECO:0000313" key="9">
    <source>
        <dbReference type="EMBL" id="MBT9810529.1"/>
    </source>
</evidence>
<gene>
    <name evidence="9" type="ORF">GPL26_12865</name>
</gene>
<keyword evidence="4 7" id="KW-0812">Transmembrane</keyword>
<protein>
    <submittedName>
        <fullName evidence="9">ABC transporter permease subunit</fullName>
    </submittedName>
</protein>
<evidence type="ECO:0000259" key="8">
    <source>
        <dbReference type="PROSITE" id="PS50928"/>
    </source>
</evidence>
<feature type="transmembrane region" description="Helical" evidence="7">
    <location>
        <begin position="66"/>
        <end position="88"/>
    </location>
</feature>
<keyword evidence="3" id="KW-1003">Cell membrane</keyword>
<evidence type="ECO:0000256" key="4">
    <source>
        <dbReference type="ARBA" id="ARBA00022692"/>
    </source>
</evidence>
<evidence type="ECO:0000313" key="10">
    <source>
        <dbReference type="Proteomes" id="UP000708338"/>
    </source>
</evidence>
<evidence type="ECO:0000256" key="2">
    <source>
        <dbReference type="ARBA" id="ARBA00022448"/>
    </source>
</evidence>
<dbReference type="GO" id="GO:0055085">
    <property type="term" value="P:transmembrane transport"/>
    <property type="evidence" value="ECO:0007669"/>
    <property type="project" value="InterPro"/>
</dbReference>
<dbReference type="Gene3D" id="1.10.3720.10">
    <property type="entry name" value="MetI-like"/>
    <property type="match status" value="1"/>
</dbReference>
<dbReference type="Proteomes" id="UP000708338">
    <property type="component" value="Unassembled WGS sequence"/>
</dbReference>
<feature type="domain" description="ABC transmembrane type-1" evidence="8">
    <location>
        <begin position="55"/>
        <end position="239"/>
    </location>
</feature>
<feature type="transmembrane region" description="Helical" evidence="7">
    <location>
        <begin position="125"/>
        <end position="144"/>
    </location>
</feature>
<sequence>MRICITMNHKMDHMLTIVLIFGTWFVLTLFFPPMVVPSIDSVARQVFHILTTASLWTTMALTLGRLAAGLAVGILLGSVLGLLFGFWPRVESVLGPVLRIFQTVPPVCWVVLALVWFGFNGKPCIFIVVTATLPTVAINLCQGVRNIDPKLLEMARMYHFSKQKILMHVILPSLAPYIRSSLEIVVGGGWKIVVMGEVLTTSTGIGGAITTARLNIEPETLIAWSVILVSFCYLTHWILKCLFTGKGACTYEGF</sequence>
<accession>A0AA41FFL0</accession>
<keyword evidence="5 7" id="KW-1133">Transmembrane helix</keyword>